<reference evidence="1 2" key="1">
    <citation type="submission" date="2020-05" db="EMBL/GenBank/DDBJ databases">
        <title>MicrobeNet Type strains.</title>
        <authorList>
            <person name="Nicholson A.C."/>
        </authorList>
    </citation>
    <scope>NUCLEOTIDE SEQUENCE [LARGE SCALE GENOMIC DNA]</scope>
    <source>
        <strain evidence="1 2">JCM 14282</strain>
    </source>
</reference>
<evidence type="ECO:0000313" key="1">
    <source>
        <dbReference type="EMBL" id="NNH02894.1"/>
    </source>
</evidence>
<dbReference type="EMBL" id="JABEMB010000002">
    <property type="protein sequence ID" value="NNH02894.1"/>
    <property type="molecule type" value="Genomic_DNA"/>
</dbReference>
<proteinExistence type="predicted"/>
<gene>
    <name evidence="1" type="ORF">HLA99_03330</name>
</gene>
<dbReference type="InterPro" id="IPR023393">
    <property type="entry name" value="START-like_dom_sf"/>
</dbReference>
<evidence type="ECO:0000313" key="2">
    <source>
        <dbReference type="Proteomes" id="UP000543598"/>
    </source>
</evidence>
<dbReference type="Gene3D" id="3.30.530.20">
    <property type="match status" value="1"/>
</dbReference>
<dbReference type="RefSeq" id="WP_167040296.1">
    <property type="nucleotide sequence ID" value="NZ_BAAANA010000003.1"/>
</dbReference>
<comment type="caution">
    <text evidence="1">The sequence shown here is derived from an EMBL/GenBank/DDBJ whole genome shotgun (WGS) entry which is preliminary data.</text>
</comment>
<dbReference type="AlphaFoldDB" id="A0A7Y2LY03"/>
<keyword evidence="2" id="KW-1185">Reference proteome</keyword>
<name>A0A7Y2LY03_9MICO</name>
<evidence type="ECO:0008006" key="3">
    <source>
        <dbReference type="Google" id="ProtNLM"/>
    </source>
</evidence>
<sequence length="157" mass="16953">MGASYSFVSRWEVPATPQRCWAQLQRMLSPGVESWWPGMAIVEAPTEVAAGRSLTLAVRSPLGYRLRTRLTITDVDPGRSLSAASAGDLRGTGSVEVRTAGEAASVVVFHWDVTTERAWMNATARVLRPVFERAHAAVMRAGERGLTARLASGDRSG</sequence>
<dbReference type="Proteomes" id="UP000543598">
    <property type="component" value="Unassembled WGS sequence"/>
</dbReference>
<protein>
    <recommendedName>
        <fullName evidence="3">Polyketide cyclase / dehydrase and lipid transport</fullName>
    </recommendedName>
</protein>
<dbReference type="SUPFAM" id="SSF55961">
    <property type="entry name" value="Bet v1-like"/>
    <property type="match status" value="1"/>
</dbReference>
<organism evidence="1 2">
    <name type="scientific">Microbacterium ulmi</name>
    <dbReference type="NCBI Taxonomy" id="179095"/>
    <lineage>
        <taxon>Bacteria</taxon>
        <taxon>Bacillati</taxon>
        <taxon>Actinomycetota</taxon>
        <taxon>Actinomycetes</taxon>
        <taxon>Micrococcales</taxon>
        <taxon>Microbacteriaceae</taxon>
        <taxon>Microbacterium</taxon>
    </lineage>
</organism>
<accession>A0A7Y2LY03</accession>